<reference evidence="2" key="2">
    <citation type="submission" date="2020-09" db="EMBL/GenBank/DDBJ databases">
        <authorList>
            <person name="Sun Q."/>
            <person name="Ohkuma M."/>
        </authorList>
    </citation>
    <scope>NUCLEOTIDE SEQUENCE</scope>
    <source>
        <strain evidence="2">JCM 4790</strain>
    </source>
</reference>
<keyword evidence="3" id="KW-1185">Reference proteome</keyword>
<evidence type="ECO:0000256" key="1">
    <source>
        <dbReference type="SAM" id="MobiDB-lite"/>
    </source>
</evidence>
<dbReference type="EMBL" id="BMVU01000067">
    <property type="protein sequence ID" value="GGY08670.1"/>
    <property type="molecule type" value="Genomic_DNA"/>
</dbReference>
<comment type="caution">
    <text evidence="2">The sequence shown here is derived from an EMBL/GenBank/DDBJ whole genome shotgun (WGS) entry which is preliminary data.</text>
</comment>
<dbReference type="Proteomes" id="UP000619244">
    <property type="component" value="Unassembled WGS sequence"/>
</dbReference>
<feature type="region of interest" description="Disordered" evidence="1">
    <location>
        <begin position="47"/>
        <end position="78"/>
    </location>
</feature>
<feature type="compositionally biased region" description="Basic and acidic residues" evidence="1">
    <location>
        <begin position="55"/>
        <end position="67"/>
    </location>
</feature>
<evidence type="ECO:0000313" key="2">
    <source>
        <dbReference type="EMBL" id="GGY08670.1"/>
    </source>
</evidence>
<organism evidence="2 3">
    <name type="scientific">Streptomyces minutiscleroticus</name>
    <dbReference type="NCBI Taxonomy" id="68238"/>
    <lineage>
        <taxon>Bacteria</taxon>
        <taxon>Bacillati</taxon>
        <taxon>Actinomycetota</taxon>
        <taxon>Actinomycetes</taxon>
        <taxon>Kitasatosporales</taxon>
        <taxon>Streptomycetaceae</taxon>
        <taxon>Streptomyces</taxon>
    </lineage>
</organism>
<proteinExistence type="predicted"/>
<protein>
    <submittedName>
        <fullName evidence="2">Uncharacterized protein</fullName>
    </submittedName>
</protein>
<name>A0A918P0P7_9ACTN</name>
<sequence>MSLCDRFALPAGAYRLFCRASPVLLQALTTHGADAVRTVARAFAARSVPSLPDAPGRESPDVRRRGPDAPLAAGPGVSTVTGVLRTGAVRRWDGLIPEGP</sequence>
<gene>
    <name evidence="2" type="ORF">GCM10010358_72080</name>
</gene>
<dbReference type="AlphaFoldDB" id="A0A918P0P7"/>
<evidence type="ECO:0000313" key="3">
    <source>
        <dbReference type="Proteomes" id="UP000619244"/>
    </source>
</evidence>
<accession>A0A918P0P7</accession>
<reference evidence="2" key="1">
    <citation type="journal article" date="2014" name="Int. J. Syst. Evol. Microbiol.">
        <title>Complete genome sequence of Corynebacterium casei LMG S-19264T (=DSM 44701T), isolated from a smear-ripened cheese.</title>
        <authorList>
            <consortium name="US DOE Joint Genome Institute (JGI-PGF)"/>
            <person name="Walter F."/>
            <person name="Albersmeier A."/>
            <person name="Kalinowski J."/>
            <person name="Ruckert C."/>
        </authorList>
    </citation>
    <scope>NUCLEOTIDE SEQUENCE</scope>
    <source>
        <strain evidence="2">JCM 4790</strain>
    </source>
</reference>